<dbReference type="PANTHER" id="PTHR34374:SF1">
    <property type="entry name" value="LARGE RIBOSOMAL RNA SUBUNIT ACCUMULATION PROTEIN YCED HOMOLOG 1, CHLOROPLASTIC"/>
    <property type="match status" value="1"/>
</dbReference>
<feature type="region of interest" description="Disordered" evidence="1">
    <location>
        <begin position="1"/>
        <end position="22"/>
    </location>
</feature>
<dbReference type="Proteomes" id="UP000612956">
    <property type="component" value="Unassembled WGS sequence"/>
</dbReference>
<dbReference type="Pfam" id="PF02620">
    <property type="entry name" value="YceD"/>
    <property type="match status" value="1"/>
</dbReference>
<reference evidence="2" key="1">
    <citation type="journal article" date="2014" name="Int. J. Syst. Evol. Microbiol.">
        <title>Complete genome sequence of Corynebacterium casei LMG S-19264T (=DSM 44701T), isolated from a smear-ripened cheese.</title>
        <authorList>
            <consortium name="US DOE Joint Genome Institute (JGI-PGF)"/>
            <person name="Walter F."/>
            <person name="Albersmeier A."/>
            <person name="Kalinowski J."/>
            <person name="Ruckert C."/>
        </authorList>
    </citation>
    <scope>NUCLEOTIDE SEQUENCE</scope>
    <source>
        <strain evidence="2">CGMCC 4.7278</strain>
    </source>
</reference>
<dbReference type="InterPro" id="IPR003772">
    <property type="entry name" value="YceD"/>
</dbReference>
<gene>
    <name evidence="2" type="ORF">GCM10011591_13380</name>
</gene>
<name>A0A917V6B9_9NOCA</name>
<keyword evidence="3" id="KW-1185">Reference proteome</keyword>
<comment type="caution">
    <text evidence="2">The sequence shown here is derived from an EMBL/GenBank/DDBJ whole genome shotgun (WGS) entry which is preliminary data.</text>
</comment>
<dbReference type="AlphaFoldDB" id="A0A917V6B9"/>
<reference evidence="2" key="2">
    <citation type="submission" date="2020-09" db="EMBL/GenBank/DDBJ databases">
        <authorList>
            <person name="Sun Q."/>
            <person name="Zhou Y."/>
        </authorList>
    </citation>
    <scope>NUCLEOTIDE SEQUENCE</scope>
    <source>
        <strain evidence="2">CGMCC 4.7278</strain>
    </source>
</reference>
<dbReference type="PANTHER" id="PTHR34374">
    <property type="entry name" value="LARGE RIBOSOMAL RNA SUBUNIT ACCUMULATION PROTEIN YCED HOMOLOG 1, CHLOROPLASTIC"/>
    <property type="match status" value="1"/>
</dbReference>
<sequence length="230" mass="24396">MMSAGSGSPSRQRSTNNGPVSDAGFVLDVRSFGRRPGTMRELHRTATEHERLGLDLIAIPANAEVELDLQLQAVSEGVLVTGTASGPTAGECSRCLEPFTDHVDIHLTELFAYPDSTTEQTTTDDEAYRMVDDLIDLEPVILDAIGLELPLQPLCTPDCAGLCPECGVRMAIAGSDHGHEILDPRWAKLASFGSDAPGTGDPAEGSTNPNHPAASASDDAESRSENLEEK</sequence>
<protein>
    <recommendedName>
        <fullName evidence="4">DUF177 domain-containing protein</fullName>
    </recommendedName>
</protein>
<evidence type="ECO:0000256" key="1">
    <source>
        <dbReference type="SAM" id="MobiDB-lite"/>
    </source>
</evidence>
<accession>A0A917V6B9</accession>
<feature type="compositionally biased region" description="Polar residues" evidence="1">
    <location>
        <begin position="1"/>
        <end position="19"/>
    </location>
</feature>
<dbReference type="EMBL" id="BMMW01000001">
    <property type="protein sequence ID" value="GGK43031.1"/>
    <property type="molecule type" value="Genomic_DNA"/>
</dbReference>
<evidence type="ECO:0000313" key="3">
    <source>
        <dbReference type="Proteomes" id="UP000612956"/>
    </source>
</evidence>
<feature type="compositionally biased region" description="Basic and acidic residues" evidence="1">
    <location>
        <begin position="220"/>
        <end position="230"/>
    </location>
</feature>
<proteinExistence type="predicted"/>
<organism evidence="2 3">
    <name type="scientific">Nocardia camponoti</name>
    <dbReference type="NCBI Taxonomy" id="1616106"/>
    <lineage>
        <taxon>Bacteria</taxon>
        <taxon>Bacillati</taxon>
        <taxon>Actinomycetota</taxon>
        <taxon>Actinomycetes</taxon>
        <taxon>Mycobacteriales</taxon>
        <taxon>Nocardiaceae</taxon>
        <taxon>Nocardia</taxon>
    </lineage>
</organism>
<evidence type="ECO:0000313" key="2">
    <source>
        <dbReference type="EMBL" id="GGK43031.1"/>
    </source>
</evidence>
<feature type="region of interest" description="Disordered" evidence="1">
    <location>
        <begin position="190"/>
        <end position="230"/>
    </location>
</feature>
<evidence type="ECO:0008006" key="4">
    <source>
        <dbReference type="Google" id="ProtNLM"/>
    </source>
</evidence>